<dbReference type="AlphaFoldDB" id="A0A6M3L5Z0"/>
<organism evidence="2">
    <name type="scientific">viral metagenome</name>
    <dbReference type="NCBI Taxonomy" id="1070528"/>
    <lineage>
        <taxon>unclassified sequences</taxon>
        <taxon>metagenomes</taxon>
        <taxon>organismal metagenomes</taxon>
    </lineage>
</organism>
<name>A0A6M3L5Z0_9ZZZZ</name>
<evidence type="ECO:0000313" key="2">
    <source>
        <dbReference type="EMBL" id="QJA90357.1"/>
    </source>
</evidence>
<dbReference type="EMBL" id="MT142527">
    <property type="protein sequence ID" value="QJA84342.1"/>
    <property type="molecule type" value="Genomic_DNA"/>
</dbReference>
<sequence length="68" mass="8155">MEQIDRAVQMSEDMNKVKTNAELDSLFDEVAFNDAVSDYQDWLYWEYQSNVLRLKFEKEPLCPKTKPY</sequence>
<accession>A0A6M3L5Z0</accession>
<evidence type="ECO:0000313" key="1">
    <source>
        <dbReference type="EMBL" id="QJA84342.1"/>
    </source>
</evidence>
<protein>
    <submittedName>
        <fullName evidence="2">Uncharacterized protein</fullName>
    </submittedName>
</protein>
<dbReference type="EMBL" id="MT142907">
    <property type="protein sequence ID" value="QJA90357.1"/>
    <property type="molecule type" value="Genomic_DNA"/>
</dbReference>
<gene>
    <name evidence="1" type="ORF">MM415A00210_0067</name>
    <name evidence="2" type="ORF">MM415B02390_0012</name>
</gene>
<proteinExistence type="predicted"/>
<reference evidence="2" key="1">
    <citation type="submission" date="2020-03" db="EMBL/GenBank/DDBJ databases">
        <title>The deep terrestrial virosphere.</title>
        <authorList>
            <person name="Holmfeldt K."/>
            <person name="Nilsson E."/>
            <person name="Simone D."/>
            <person name="Lopez-Fernandez M."/>
            <person name="Wu X."/>
            <person name="de Brujin I."/>
            <person name="Lundin D."/>
            <person name="Andersson A."/>
            <person name="Bertilsson S."/>
            <person name="Dopson M."/>
        </authorList>
    </citation>
    <scope>NUCLEOTIDE SEQUENCE</scope>
    <source>
        <strain evidence="1">MM415A00210</strain>
        <strain evidence="2">MM415B02390</strain>
    </source>
</reference>